<organism evidence="2 3">
    <name type="scientific">Elysia crispata</name>
    <name type="common">lettuce slug</name>
    <dbReference type="NCBI Taxonomy" id="231223"/>
    <lineage>
        <taxon>Eukaryota</taxon>
        <taxon>Metazoa</taxon>
        <taxon>Spiralia</taxon>
        <taxon>Lophotrochozoa</taxon>
        <taxon>Mollusca</taxon>
        <taxon>Gastropoda</taxon>
        <taxon>Heterobranchia</taxon>
        <taxon>Euthyneura</taxon>
        <taxon>Panpulmonata</taxon>
        <taxon>Sacoglossa</taxon>
        <taxon>Placobranchoidea</taxon>
        <taxon>Plakobranchidae</taxon>
        <taxon>Elysia</taxon>
    </lineage>
</organism>
<name>A0AAE1CVR0_9GAST</name>
<protein>
    <recommendedName>
        <fullName evidence="1">DUF7869 domain-containing protein</fullName>
    </recommendedName>
</protein>
<dbReference type="InterPro" id="IPR057191">
    <property type="entry name" value="DUF7869"/>
</dbReference>
<evidence type="ECO:0000313" key="2">
    <source>
        <dbReference type="EMBL" id="KAK3738469.1"/>
    </source>
</evidence>
<dbReference type="AlphaFoldDB" id="A0AAE1CVR0"/>
<gene>
    <name evidence="2" type="ORF">RRG08_034759</name>
</gene>
<dbReference type="Proteomes" id="UP001283361">
    <property type="component" value="Unassembled WGS sequence"/>
</dbReference>
<keyword evidence="3" id="KW-1185">Reference proteome</keyword>
<sequence>MSIETREKIRAHIKSFPARSSHYSRNQNPNKVYLSEELNVHLMWLLYLKQYENDQYVKYTSGKKHDMKPVVKYMYSYYSNIFLTEFNIGFGSPRSDTCLKCDQLQQQIENVKGDEELVNQKSNERRLHQSQADNGYTLLRRKSNEALGKNNFDMMTFDFQQNLPLPNLTSSDMFYSRMLWVYNFGVHNCNNGDGYMNIWHEGVAARGSSEVCSCLFKIIRNNTKRSPNLVLFSDGCVGQNKNKTVITFLQYLVENNFYRRIDHYFLYRGHTFLPNDRDFGLIEKRKKLTKATLVSDYVTMIEGSRMSQPFVVNTIQTEDILDFKAVAERCMTKSTLKSKSGEKISLNDIHWFSYGQSDETNATYTSSITVDHGGEVWCRYSHNEMEAWKKVKIFKRGVTSISPPTAKYSGPVPIKTAKYQDLMKLCDKGLLNEETKQFYQALTHGNETRATDADDVDDNTVMDYDY</sequence>
<comment type="caution">
    <text evidence="2">The sequence shown here is derived from an EMBL/GenBank/DDBJ whole genome shotgun (WGS) entry which is preliminary data.</text>
</comment>
<evidence type="ECO:0000313" key="3">
    <source>
        <dbReference type="Proteomes" id="UP001283361"/>
    </source>
</evidence>
<dbReference type="EMBL" id="JAWDGP010006596">
    <property type="protein sequence ID" value="KAK3738469.1"/>
    <property type="molecule type" value="Genomic_DNA"/>
</dbReference>
<accession>A0AAE1CVR0</accession>
<dbReference type="PANTHER" id="PTHR10773:SF19">
    <property type="match status" value="1"/>
</dbReference>
<feature type="domain" description="DUF7869" evidence="1">
    <location>
        <begin position="205"/>
        <end position="333"/>
    </location>
</feature>
<dbReference type="Pfam" id="PF25273">
    <property type="entry name" value="DUF7869"/>
    <property type="match status" value="1"/>
</dbReference>
<reference evidence="2" key="1">
    <citation type="journal article" date="2023" name="G3 (Bethesda)">
        <title>A reference genome for the long-term kleptoplast-retaining sea slug Elysia crispata morphotype clarki.</title>
        <authorList>
            <person name="Eastman K.E."/>
            <person name="Pendleton A.L."/>
            <person name="Shaikh M.A."/>
            <person name="Suttiyut T."/>
            <person name="Ogas R."/>
            <person name="Tomko P."/>
            <person name="Gavelis G."/>
            <person name="Widhalm J.R."/>
            <person name="Wisecaver J.H."/>
        </authorList>
    </citation>
    <scope>NUCLEOTIDE SEQUENCE</scope>
    <source>
        <strain evidence="2">ECLA1</strain>
    </source>
</reference>
<evidence type="ECO:0000259" key="1">
    <source>
        <dbReference type="Pfam" id="PF25273"/>
    </source>
</evidence>
<dbReference type="PANTHER" id="PTHR10773">
    <property type="entry name" value="DNA-DIRECTED RNA POLYMERASES I, II, AND III SUBUNIT RPABC2"/>
    <property type="match status" value="1"/>
</dbReference>
<proteinExistence type="predicted"/>